<name>A0A067KMI4_JATCU</name>
<keyword evidence="3" id="KW-1185">Reference proteome</keyword>
<evidence type="ECO:0000256" key="1">
    <source>
        <dbReference type="SAM" id="MobiDB-lite"/>
    </source>
</evidence>
<feature type="region of interest" description="Disordered" evidence="1">
    <location>
        <begin position="1"/>
        <end position="31"/>
    </location>
</feature>
<feature type="compositionally biased region" description="Basic and acidic residues" evidence="1">
    <location>
        <begin position="16"/>
        <end position="31"/>
    </location>
</feature>
<evidence type="ECO:0000313" key="3">
    <source>
        <dbReference type="Proteomes" id="UP000027138"/>
    </source>
</evidence>
<reference evidence="2 3" key="1">
    <citation type="journal article" date="2014" name="PLoS ONE">
        <title>Global Analysis of Gene Expression Profiles in Physic Nut (Jatropha curcas L.) Seedlings Exposed to Salt Stress.</title>
        <authorList>
            <person name="Zhang L."/>
            <person name="Zhang C."/>
            <person name="Wu P."/>
            <person name="Chen Y."/>
            <person name="Li M."/>
            <person name="Jiang H."/>
            <person name="Wu G."/>
        </authorList>
    </citation>
    <scope>NUCLEOTIDE SEQUENCE [LARGE SCALE GENOMIC DNA]</scope>
    <source>
        <strain evidence="3">cv. GZQX0401</strain>
        <tissue evidence="2">Young leaves</tissue>
    </source>
</reference>
<dbReference type="EMBL" id="KK914539">
    <property type="protein sequence ID" value="KDP33500.1"/>
    <property type="molecule type" value="Genomic_DNA"/>
</dbReference>
<sequence length="78" mass="8739">MIAVNLQERSPQRKTSTKDRERENDSDRDREGTGIEIKLMIWKVKSGRGIAVKRVEVESGIITTGIKVEKEIELGGDG</sequence>
<dbReference type="AlphaFoldDB" id="A0A067KMI4"/>
<proteinExistence type="predicted"/>
<dbReference type="Proteomes" id="UP000027138">
    <property type="component" value="Unassembled WGS sequence"/>
</dbReference>
<evidence type="ECO:0000313" key="2">
    <source>
        <dbReference type="EMBL" id="KDP33500.1"/>
    </source>
</evidence>
<accession>A0A067KMI4</accession>
<protein>
    <submittedName>
        <fullName evidence="2">Uncharacterized protein</fullName>
    </submittedName>
</protein>
<organism evidence="2 3">
    <name type="scientific">Jatropha curcas</name>
    <name type="common">Barbados nut</name>
    <dbReference type="NCBI Taxonomy" id="180498"/>
    <lineage>
        <taxon>Eukaryota</taxon>
        <taxon>Viridiplantae</taxon>
        <taxon>Streptophyta</taxon>
        <taxon>Embryophyta</taxon>
        <taxon>Tracheophyta</taxon>
        <taxon>Spermatophyta</taxon>
        <taxon>Magnoliopsida</taxon>
        <taxon>eudicotyledons</taxon>
        <taxon>Gunneridae</taxon>
        <taxon>Pentapetalae</taxon>
        <taxon>rosids</taxon>
        <taxon>fabids</taxon>
        <taxon>Malpighiales</taxon>
        <taxon>Euphorbiaceae</taxon>
        <taxon>Crotonoideae</taxon>
        <taxon>Jatropheae</taxon>
        <taxon>Jatropha</taxon>
    </lineage>
</organism>
<gene>
    <name evidence="2" type="ORF">JCGZ_07071</name>
</gene>